<dbReference type="RefSeq" id="WP_110466692.1">
    <property type="nucleotide sequence ID" value="NZ_JAMOFZ010000001.1"/>
</dbReference>
<dbReference type="SUPFAM" id="SSF103088">
    <property type="entry name" value="OmpA-like"/>
    <property type="match status" value="1"/>
</dbReference>
<keyword evidence="1" id="KW-0472">Membrane</keyword>
<organism evidence="2 3">
    <name type="scientific">Xylophilus ampelinus</name>
    <dbReference type="NCBI Taxonomy" id="54067"/>
    <lineage>
        <taxon>Bacteria</taxon>
        <taxon>Pseudomonadati</taxon>
        <taxon>Pseudomonadota</taxon>
        <taxon>Betaproteobacteria</taxon>
        <taxon>Burkholderiales</taxon>
        <taxon>Xylophilus</taxon>
    </lineage>
</organism>
<evidence type="ECO:0000256" key="1">
    <source>
        <dbReference type="SAM" id="Phobius"/>
    </source>
</evidence>
<dbReference type="AlphaFoldDB" id="A0A318SCL8"/>
<proteinExistence type="predicted"/>
<reference evidence="2 3" key="1">
    <citation type="submission" date="2018-06" db="EMBL/GenBank/DDBJ databases">
        <title>Genomic Encyclopedia of Type Strains, Phase III (KMG-III): the genomes of soil and plant-associated and newly described type strains.</title>
        <authorList>
            <person name="Whitman W."/>
        </authorList>
    </citation>
    <scope>NUCLEOTIDE SEQUENCE [LARGE SCALE GENOMIC DNA]</scope>
    <source>
        <strain evidence="2 3">CECT 7646</strain>
    </source>
</reference>
<dbReference type="Gene3D" id="3.30.1330.60">
    <property type="entry name" value="OmpA-like domain"/>
    <property type="match status" value="1"/>
</dbReference>
<evidence type="ECO:0000313" key="2">
    <source>
        <dbReference type="EMBL" id="PYE74313.1"/>
    </source>
</evidence>
<protein>
    <submittedName>
        <fullName evidence="2">OmpA family protein</fullName>
    </submittedName>
</protein>
<feature type="transmembrane region" description="Helical" evidence="1">
    <location>
        <begin position="12"/>
        <end position="34"/>
    </location>
</feature>
<name>A0A318SCL8_9BURK</name>
<accession>A0A318SCL8</accession>
<dbReference type="Proteomes" id="UP000247540">
    <property type="component" value="Unassembled WGS sequence"/>
</dbReference>
<keyword evidence="1" id="KW-1133">Transmembrane helix</keyword>
<keyword evidence="3" id="KW-1185">Reference proteome</keyword>
<gene>
    <name evidence="2" type="ORF">DFQ15_12632</name>
</gene>
<evidence type="ECO:0000313" key="3">
    <source>
        <dbReference type="Proteomes" id="UP000247540"/>
    </source>
</evidence>
<comment type="caution">
    <text evidence="2">The sequence shown here is derived from an EMBL/GenBank/DDBJ whole genome shotgun (WGS) entry which is preliminary data.</text>
</comment>
<keyword evidence="1" id="KW-0812">Transmembrane</keyword>
<dbReference type="InterPro" id="IPR036737">
    <property type="entry name" value="OmpA-like_sf"/>
</dbReference>
<dbReference type="OrthoDB" id="8526920at2"/>
<sequence length="166" mass="17562">MNTSSDPDSQQRFALSLMGGLIVILLAVVMGSVVRRHLHPHHRTAAVADSNSVEGARVLIEEGIVKIYFAPGSATLTPGTEKALASVVKGMDVGMRAVVLSYRYPAIGPGDSAALVRRRAAQVREMLVGLGLPDDKIELRSSAQAGGSSAGEDRELANRMDVMLVN</sequence>
<dbReference type="EMBL" id="QJTC01000026">
    <property type="protein sequence ID" value="PYE74313.1"/>
    <property type="molecule type" value="Genomic_DNA"/>
</dbReference>